<dbReference type="InterPro" id="IPR050523">
    <property type="entry name" value="AKR_Detox_Biosynth"/>
</dbReference>
<evidence type="ECO:0000313" key="3">
    <source>
        <dbReference type="EMBL" id="RFM22773.1"/>
    </source>
</evidence>
<reference evidence="3 4" key="1">
    <citation type="journal article" date="2011" name="ISME J.">
        <title>Community ecology of hot spring cyanobacterial mats: predominant populations and their functional potential.</title>
        <authorList>
            <person name="Klatt C.G."/>
            <person name="Wood J.M."/>
            <person name="Rusch D.B."/>
            <person name="Bateson M.M."/>
            <person name="Hamamura N."/>
            <person name="Heidelberg J.F."/>
            <person name="Grossman A.R."/>
            <person name="Bhaya D."/>
            <person name="Cohan F.M."/>
            <person name="Kuhl M."/>
            <person name="Bryant D.A."/>
            <person name="Ward D.M."/>
        </authorList>
    </citation>
    <scope>NUCLEOTIDE SEQUENCE [LARGE SCALE GENOMIC DNA]</scope>
    <source>
        <strain evidence="3">OS</strain>
    </source>
</reference>
<organism evidence="3 4">
    <name type="scientific">Candidatus Thermochlorobacter aerophilus</name>
    <dbReference type="NCBI Taxonomy" id="1868324"/>
    <lineage>
        <taxon>Bacteria</taxon>
        <taxon>Pseudomonadati</taxon>
        <taxon>Chlorobiota</taxon>
        <taxon>Chlorobiia</taxon>
        <taxon>Chlorobiales</taxon>
        <taxon>Candidatus Thermochlorobacteriaceae</taxon>
        <taxon>Candidatus Thermochlorobacter</taxon>
    </lineage>
</organism>
<evidence type="ECO:0000259" key="2">
    <source>
        <dbReference type="Pfam" id="PF00248"/>
    </source>
</evidence>
<name>A0A395LVL0_9BACT</name>
<dbReference type="EMBL" id="PHFL01000077">
    <property type="protein sequence ID" value="RFM22773.1"/>
    <property type="molecule type" value="Genomic_DNA"/>
</dbReference>
<proteinExistence type="predicted"/>
<dbReference type="Gene3D" id="3.20.20.100">
    <property type="entry name" value="NADP-dependent oxidoreductase domain"/>
    <property type="match status" value="1"/>
</dbReference>
<dbReference type="GO" id="GO:0005829">
    <property type="term" value="C:cytosol"/>
    <property type="evidence" value="ECO:0007669"/>
    <property type="project" value="TreeGrafter"/>
</dbReference>
<protein>
    <submittedName>
        <fullName evidence="3">Aldo/keto reductase</fullName>
    </submittedName>
</protein>
<dbReference type="FunFam" id="3.20.20.100:FF:000004">
    <property type="entry name" value="Oxidoreductase, aldo/keto reductase"/>
    <property type="match status" value="1"/>
</dbReference>
<gene>
    <name evidence="3" type="ORF">D0433_14580</name>
</gene>
<sequence>MKYKLLGKSGLRVSEFALGTMTFGLEWKWGADREESKRVFDAYANAGGNFIDTANRYTEGTSEKLVGEFIASDRDHFVVATKYTLYDRLGDPNFCGNHRKNMMRSVEQSLKRLNTDFIDLLWVHVWDATTPVEEILRGLDDLVRQGKVHYIGISDAPAWIVAQANTMAELRGWTSFIALQIEYSLLQRTPERELLPMAKAFGLTVTPWGAIGGGALTGKYLRNETGRLPEHSSRRSERANKIAEVVLEVAKELGVSPSQVAIQWTRQNAHPISVIPIIGARTEAQLRDNLGALNLTLPDEAMKKLNEVSQIELGFPHDFYKADAVRLSTYAGTYDKIELRYD</sequence>
<dbReference type="PANTHER" id="PTHR43364:SF4">
    <property type="entry name" value="NAD(P)-LINKED OXIDOREDUCTASE SUPERFAMILY PROTEIN"/>
    <property type="match status" value="1"/>
</dbReference>
<dbReference type="Pfam" id="PF00248">
    <property type="entry name" value="Aldo_ket_red"/>
    <property type="match status" value="1"/>
</dbReference>
<feature type="domain" description="NADP-dependent oxidoreductase" evidence="2">
    <location>
        <begin position="17"/>
        <end position="309"/>
    </location>
</feature>
<evidence type="ECO:0000256" key="1">
    <source>
        <dbReference type="ARBA" id="ARBA00023002"/>
    </source>
</evidence>
<keyword evidence="1" id="KW-0560">Oxidoreductase</keyword>
<comment type="caution">
    <text evidence="3">The sequence shown here is derived from an EMBL/GenBank/DDBJ whole genome shotgun (WGS) entry which is preliminary data.</text>
</comment>
<dbReference type="GO" id="GO:0016491">
    <property type="term" value="F:oxidoreductase activity"/>
    <property type="evidence" value="ECO:0007669"/>
    <property type="project" value="UniProtKB-KW"/>
</dbReference>
<dbReference type="InterPro" id="IPR036812">
    <property type="entry name" value="NAD(P)_OxRdtase_dom_sf"/>
</dbReference>
<dbReference type="AlphaFoldDB" id="A0A395LVL0"/>
<evidence type="ECO:0000313" key="4">
    <source>
        <dbReference type="Proteomes" id="UP000266389"/>
    </source>
</evidence>
<dbReference type="CDD" id="cd19080">
    <property type="entry name" value="AKR_AKR9A_9B"/>
    <property type="match status" value="1"/>
</dbReference>
<dbReference type="SUPFAM" id="SSF51430">
    <property type="entry name" value="NAD(P)-linked oxidoreductase"/>
    <property type="match status" value="1"/>
</dbReference>
<accession>A0A395LVL0</accession>
<dbReference type="InterPro" id="IPR023210">
    <property type="entry name" value="NADP_OxRdtase_dom"/>
</dbReference>
<dbReference type="PANTHER" id="PTHR43364">
    <property type="entry name" value="NADH-SPECIFIC METHYLGLYOXAL REDUCTASE-RELATED"/>
    <property type="match status" value="1"/>
</dbReference>
<dbReference type="Proteomes" id="UP000266389">
    <property type="component" value="Unassembled WGS sequence"/>
</dbReference>